<keyword evidence="3" id="KW-0732">Signal</keyword>
<dbReference type="AlphaFoldDB" id="A0A5N5WZB4"/>
<feature type="signal peptide" evidence="3">
    <location>
        <begin position="1"/>
        <end position="20"/>
    </location>
</feature>
<dbReference type="Gene3D" id="3.40.50.12780">
    <property type="entry name" value="N-terminal domain of ligase-like"/>
    <property type="match status" value="1"/>
</dbReference>
<evidence type="ECO:0008006" key="8">
    <source>
        <dbReference type="Google" id="ProtNLM"/>
    </source>
</evidence>
<reference evidence="6 7" key="1">
    <citation type="submission" date="2019-04" db="EMBL/GenBank/DDBJ databases">
        <title>Friends and foes A comparative genomics study of 23 Aspergillus species from section Flavi.</title>
        <authorList>
            <consortium name="DOE Joint Genome Institute"/>
            <person name="Kjaerbolling I."/>
            <person name="Vesth T."/>
            <person name="Frisvad J.C."/>
            <person name="Nybo J.L."/>
            <person name="Theobald S."/>
            <person name="Kildgaard S."/>
            <person name="Isbrandt T."/>
            <person name="Kuo A."/>
            <person name="Sato A."/>
            <person name="Lyhne E.K."/>
            <person name="Kogle M.E."/>
            <person name="Wiebenga A."/>
            <person name="Kun R.S."/>
            <person name="Lubbers R.J."/>
            <person name="Makela M.R."/>
            <person name="Barry K."/>
            <person name="Chovatia M."/>
            <person name="Clum A."/>
            <person name="Daum C."/>
            <person name="Haridas S."/>
            <person name="He G."/>
            <person name="LaButti K."/>
            <person name="Lipzen A."/>
            <person name="Mondo S."/>
            <person name="Riley R."/>
            <person name="Salamov A."/>
            <person name="Simmons B.A."/>
            <person name="Magnuson J.K."/>
            <person name="Henrissat B."/>
            <person name="Mortensen U.H."/>
            <person name="Larsen T.O."/>
            <person name="Devries R.P."/>
            <person name="Grigoriev I.V."/>
            <person name="Machida M."/>
            <person name="Baker S.E."/>
            <person name="Andersen M.R."/>
        </authorList>
    </citation>
    <scope>NUCLEOTIDE SEQUENCE [LARGE SCALE GENOMIC DNA]</scope>
    <source>
        <strain evidence="6 7">CBS 151.66</strain>
    </source>
</reference>
<dbReference type="InterPro" id="IPR013120">
    <property type="entry name" value="FAR_NAD-bd"/>
</dbReference>
<organism evidence="6 7">
    <name type="scientific">Aspergillus leporis</name>
    <dbReference type="NCBI Taxonomy" id="41062"/>
    <lineage>
        <taxon>Eukaryota</taxon>
        <taxon>Fungi</taxon>
        <taxon>Dikarya</taxon>
        <taxon>Ascomycota</taxon>
        <taxon>Pezizomycotina</taxon>
        <taxon>Eurotiomycetes</taxon>
        <taxon>Eurotiomycetidae</taxon>
        <taxon>Eurotiales</taxon>
        <taxon>Aspergillaceae</taxon>
        <taxon>Aspergillus</taxon>
        <taxon>Aspergillus subgen. Circumdati</taxon>
    </lineage>
</organism>
<proteinExistence type="predicted"/>
<dbReference type="SUPFAM" id="SSF56801">
    <property type="entry name" value="Acetyl-CoA synthetase-like"/>
    <property type="match status" value="1"/>
</dbReference>
<gene>
    <name evidence="6" type="ORF">BDV29DRAFT_192465</name>
</gene>
<dbReference type="Gene3D" id="3.40.50.720">
    <property type="entry name" value="NAD(P)-binding Rossmann-like Domain"/>
    <property type="match status" value="1"/>
</dbReference>
<dbReference type="Gene3D" id="3.40.50.980">
    <property type="match status" value="1"/>
</dbReference>
<name>A0A5N5WZB4_9EURO</name>
<dbReference type="PANTHER" id="PTHR43439">
    <property type="entry name" value="PHENYLACETATE-COENZYME A LIGASE"/>
    <property type="match status" value="1"/>
</dbReference>
<keyword evidence="2" id="KW-0597">Phosphoprotein</keyword>
<evidence type="ECO:0000259" key="4">
    <source>
        <dbReference type="Pfam" id="PF00501"/>
    </source>
</evidence>
<dbReference type="OrthoDB" id="429813at2759"/>
<evidence type="ECO:0000256" key="1">
    <source>
        <dbReference type="ARBA" id="ARBA00022450"/>
    </source>
</evidence>
<evidence type="ECO:0000256" key="2">
    <source>
        <dbReference type="ARBA" id="ARBA00022553"/>
    </source>
</evidence>
<evidence type="ECO:0000256" key="3">
    <source>
        <dbReference type="SAM" id="SignalP"/>
    </source>
</evidence>
<protein>
    <recommendedName>
        <fullName evidence="8">NRPS-like enzyme</fullName>
    </recommendedName>
</protein>
<dbReference type="Pfam" id="PF07993">
    <property type="entry name" value="NAD_binding_4"/>
    <property type="match status" value="1"/>
</dbReference>
<dbReference type="EMBL" id="ML732246">
    <property type="protein sequence ID" value="KAB8072470.1"/>
    <property type="molecule type" value="Genomic_DNA"/>
</dbReference>
<keyword evidence="1" id="KW-0596">Phosphopantetheine</keyword>
<evidence type="ECO:0000313" key="7">
    <source>
        <dbReference type="Proteomes" id="UP000326565"/>
    </source>
</evidence>
<dbReference type="InterPro" id="IPR036291">
    <property type="entry name" value="NAD(P)-bd_dom_sf"/>
</dbReference>
<dbReference type="Proteomes" id="UP000326565">
    <property type="component" value="Unassembled WGS sequence"/>
</dbReference>
<evidence type="ECO:0000259" key="5">
    <source>
        <dbReference type="Pfam" id="PF07993"/>
    </source>
</evidence>
<dbReference type="InterPro" id="IPR020845">
    <property type="entry name" value="AMP-binding_CS"/>
</dbReference>
<dbReference type="InterPro" id="IPR051414">
    <property type="entry name" value="Adenylate-forming_Reductase"/>
</dbReference>
<accession>A0A5N5WZB4</accession>
<feature type="domain" description="Thioester reductase (TE)" evidence="5">
    <location>
        <begin position="614"/>
        <end position="831"/>
    </location>
</feature>
<dbReference type="Pfam" id="PF23562">
    <property type="entry name" value="AMP-binding_C_3"/>
    <property type="match status" value="1"/>
</dbReference>
<dbReference type="Pfam" id="PF00501">
    <property type="entry name" value="AMP-binding"/>
    <property type="match status" value="1"/>
</dbReference>
<sequence length="1037" mass="114280">MAYTAPLMAALSSLATSVAASIPLEEVSSPATSNHEVDEQEQEIYTIHDLLRAGANGETTDEPIVVCPSKEIDYAYYTPRQLHRFVEAASIYYSHVISQRRSSEDPVQVVGLLGPSDFEYLITLMTISRLGHTVLLLSTRSAEVAYVSLVEATNASFLIAHDSFQSMTANVSRRTGVIVQPVLERDNYDIPTNSSLRLHMSKLDGPIETNNVCWIIHSSGSTGHPKPIYQTHGISCLFRAIHSQKLIYMYNANLPLTASYLLSTLQNYPEIEVLYAVPYALKLLLETEKGLESLARLELPMGDKLVQHGVRLVSHYGTTETGQLMTSFRGRSDLDWDYVRPGPSLLPYIRWEECLPGIDELSVLEGWPSKVASNLPDGSYATKDLFEKHPTTPNAWRYYARLDDTLVLENGEKANPLIIEGVGRNHPDEGEAIAFGANKDRLGLFVIRRANSATKTDEEIIDAVFPGIQKCNAESPSYAHISRDMIHVLASDAVYRTTDKGTGNATGDYVLEGTELKAFLRESLLQVAPTINSATLEDITDVFTLGVDTFQNFVFEHPSIQTMANELTRLRLGLDSEQQISVEEQMSRLIDRSSDNFKKHVPVPRTTVGERIAVTGATGSLGAHLVAQPVQMEGVHTVICLVRANSAHSALRRVRQGLYERDLPSELSSPTRLGMDEPTYRQLTQSVTAVIHCGAWSVNFNWPLGSFEDSCIAGTRHLLDLCLNARGPEPARFSFCSSVSTVAQTPGHWAQSMGYARSKLVAEHIVNSAAQRANFTARVLRVGQIVADTVHGIWNATEAIPMILQTAKTIKELPELDDVLSWAPVDVVASSVIELTLGTDVADVVNLTNPTLSHWTRDLFPLLRATGLEFEQLHQRDWLNRLRQSNADPAANPSIKVIDFFARNAAAPALCQAGGLNNQFVSRFMSYFQNQFPLSKKPRGVIFLSAPCGCDWLVHIRGAVMDRLQHTTAPAVVLKDRLVTRSAAEGHYMSSAMVDSQLNTLEDTATSEGDITLLNAAQSRQKMLEDVEGFVQGLLGA</sequence>
<evidence type="ECO:0000313" key="6">
    <source>
        <dbReference type="EMBL" id="KAB8072470.1"/>
    </source>
</evidence>
<feature type="domain" description="AMP-dependent synthetase/ligase" evidence="4">
    <location>
        <begin position="108"/>
        <end position="233"/>
    </location>
</feature>
<dbReference type="PROSITE" id="PS00455">
    <property type="entry name" value="AMP_BINDING"/>
    <property type="match status" value="1"/>
</dbReference>
<dbReference type="SUPFAM" id="SSF51735">
    <property type="entry name" value="NAD(P)-binding Rossmann-fold domains"/>
    <property type="match status" value="1"/>
</dbReference>
<keyword evidence="7" id="KW-1185">Reference proteome</keyword>
<dbReference type="InterPro" id="IPR000873">
    <property type="entry name" value="AMP-dep_synth/lig_dom"/>
</dbReference>
<dbReference type="PANTHER" id="PTHR43439:SF2">
    <property type="entry name" value="ENZYME, PUTATIVE (JCVI)-RELATED"/>
    <property type="match status" value="1"/>
</dbReference>
<feature type="chain" id="PRO_5024981382" description="NRPS-like enzyme" evidence="3">
    <location>
        <begin position="21"/>
        <end position="1037"/>
    </location>
</feature>
<dbReference type="InterPro" id="IPR042099">
    <property type="entry name" value="ANL_N_sf"/>
</dbReference>